<dbReference type="KEGG" id="prz:GZH47_06580"/>
<protein>
    <submittedName>
        <fullName evidence="1">Uncharacterized protein</fullName>
    </submittedName>
</protein>
<dbReference type="Proteomes" id="UP000479114">
    <property type="component" value="Chromosome"/>
</dbReference>
<sequence length="126" mass="14772">MNTEQLVEWARAHRIAERTEAGFRNYMDNWKKDDRGDLFGTFRGKSNLKLLRTELHSLQLTHVIGYSDFVYCNINIYYLGQDIGHYRMVFTLEGEPADDVIHFDKYLDNAIREGTVKVEIVLKAIQ</sequence>
<accession>A0A6C0NWP6</accession>
<proteinExistence type="predicted"/>
<dbReference type="RefSeq" id="WP_162639326.1">
    <property type="nucleotide sequence ID" value="NZ_CP048286.1"/>
</dbReference>
<dbReference type="AlphaFoldDB" id="A0A6C0NWP6"/>
<name>A0A6C0NWP6_9BACL</name>
<organism evidence="1 2">
    <name type="scientific">Paenibacillus rhizovicinus</name>
    <dbReference type="NCBI Taxonomy" id="2704463"/>
    <lineage>
        <taxon>Bacteria</taxon>
        <taxon>Bacillati</taxon>
        <taxon>Bacillota</taxon>
        <taxon>Bacilli</taxon>
        <taxon>Bacillales</taxon>
        <taxon>Paenibacillaceae</taxon>
        <taxon>Paenibacillus</taxon>
    </lineage>
</organism>
<dbReference type="EMBL" id="CP048286">
    <property type="protein sequence ID" value="QHW30551.1"/>
    <property type="molecule type" value="Genomic_DNA"/>
</dbReference>
<gene>
    <name evidence="1" type="ORF">GZH47_06580</name>
</gene>
<evidence type="ECO:0000313" key="1">
    <source>
        <dbReference type="EMBL" id="QHW30551.1"/>
    </source>
</evidence>
<reference evidence="1 2" key="1">
    <citation type="submission" date="2020-02" db="EMBL/GenBank/DDBJ databases">
        <title>Paenibacillus sp. nov., isolated from rhizosphere soil of tomato.</title>
        <authorList>
            <person name="Weon H.-Y."/>
            <person name="Lee S.A."/>
        </authorList>
    </citation>
    <scope>NUCLEOTIDE SEQUENCE [LARGE SCALE GENOMIC DNA]</scope>
    <source>
        <strain evidence="1 2">14171R-81</strain>
    </source>
</reference>
<evidence type="ECO:0000313" key="2">
    <source>
        <dbReference type="Proteomes" id="UP000479114"/>
    </source>
</evidence>
<keyword evidence="2" id="KW-1185">Reference proteome</keyword>